<name>A0A9W9YPW3_9CNID</name>
<sequence>MTDIMKNSGFASNLASAVQVVDYNVQISESGEQYNETIEVDTEKQTELFKVPAHNNVEHSNILHDFKLNMSMLLLPERKICYYLPLQDELLTPRKLINGLDTAERTVSKTTRQQLLTTSG</sequence>
<dbReference type="Proteomes" id="UP001163046">
    <property type="component" value="Unassembled WGS sequence"/>
</dbReference>
<accession>A0A9W9YPW3</accession>
<evidence type="ECO:0000313" key="2">
    <source>
        <dbReference type="Proteomes" id="UP001163046"/>
    </source>
</evidence>
<protein>
    <submittedName>
        <fullName evidence="1">Uncharacterized protein</fullName>
    </submittedName>
</protein>
<keyword evidence="2" id="KW-1185">Reference proteome</keyword>
<dbReference type="OrthoDB" id="5978086at2759"/>
<dbReference type="AlphaFoldDB" id="A0A9W9YPW3"/>
<organism evidence="1 2">
    <name type="scientific">Desmophyllum pertusum</name>
    <dbReference type="NCBI Taxonomy" id="174260"/>
    <lineage>
        <taxon>Eukaryota</taxon>
        <taxon>Metazoa</taxon>
        <taxon>Cnidaria</taxon>
        <taxon>Anthozoa</taxon>
        <taxon>Hexacorallia</taxon>
        <taxon>Scleractinia</taxon>
        <taxon>Caryophylliina</taxon>
        <taxon>Caryophylliidae</taxon>
        <taxon>Desmophyllum</taxon>
    </lineage>
</organism>
<proteinExistence type="predicted"/>
<dbReference type="EMBL" id="MU827307">
    <property type="protein sequence ID" value="KAJ7361982.1"/>
    <property type="molecule type" value="Genomic_DNA"/>
</dbReference>
<reference evidence="1" key="1">
    <citation type="submission" date="2023-01" db="EMBL/GenBank/DDBJ databases">
        <title>Genome assembly of the deep-sea coral Lophelia pertusa.</title>
        <authorList>
            <person name="Herrera S."/>
            <person name="Cordes E."/>
        </authorList>
    </citation>
    <scope>NUCLEOTIDE SEQUENCE</scope>
    <source>
        <strain evidence="1">USNM1676648</strain>
        <tissue evidence="1">Polyp</tissue>
    </source>
</reference>
<gene>
    <name evidence="1" type="ORF">OS493_013066</name>
</gene>
<comment type="caution">
    <text evidence="1">The sequence shown here is derived from an EMBL/GenBank/DDBJ whole genome shotgun (WGS) entry which is preliminary data.</text>
</comment>
<evidence type="ECO:0000313" key="1">
    <source>
        <dbReference type="EMBL" id="KAJ7361982.1"/>
    </source>
</evidence>